<dbReference type="KEGG" id="vg:1449800"/>
<keyword evidence="2" id="KW-1185">Reference proteome</keyword>
<protein>
    <submittedName>
        <fullName evidence="1">Uncharacterized protein</fullName>
    </submittedName>
</protein>
<dbReference type="GeneID" id="1449800"/>
<dbReference type="EMBL" id="AF063866">
    <property type="protein sequence ID" value="AAC97805.1"/>
    <property type="molecule type" value="Genomic_DNA"/>
</dbReference>
<evidence type="ECO:0000313" key="2">
    <source>
        <dbReference type="Proteomes" id="UP000172353"/>
    </source>
</evidence>
<organism evidence="1 2">
    <name type="scientific">Melanoplus sanguinipes entomopoxvirus</name>
    <name type="common">MsEPV</name>
    <dbReference type="NCBI Taxonomy" id="83191"/>
    <lineage>
        <taxon>Viruses</taxon>
        <taxon>Varidnaviria</taxon>
        <taxon>Bamfordvirae</taxon>
        <taxon>Nucleocytoviricota</taxon>
        <taxon>Pokkesviricetes</taxon>
        <taxon>Chitovirales</taxon>
        <taxon>Poxviridae</taxon>
        <taxon>Entomopoxvirinae</taxon>
        <taxon>Deltaentomopoxvirus</taxon>
        <taxon>Deltaentomopoxvirus msanguinipes</taxon>
    </lineage>
</organism>
<accession>Q9YVY8</accession>
<organismHost>
    <name type="scientific">Melanoplus sanguinipes</name>
    <name type="common">Migratory grasshopper</name>
    <dbReference type="NCBI Taxonomy" id="65742"/>
</organismHost>
<reference evidence="1 2" key="1">
    <citation type="journal article" date="1999" name="J. Virol.">
        <title>The genome of Melanoplus sanguinipes entomopoxvirus.</title>
        <authorList>
            <person name="Afonso C.L."/>
            <person name="Tulman E.R."/>
            <person name="Lu Z."/>
            <person name="Oma E."/>
            <person name="Kutish G.F."/>
            <person name="Rock D.L."/>
        </authorList>
    </citation>
    <scope>NUCLEOTIDE SEQUENCE [LARGE SCALE GENOMIC DNA]</scope>
    <source>
        <strain evidence="1">Tucson</strain>
    </source>
</reference>
<dbReference type="Proteomes" id="UP000172353">
    <property type="component" value="Segment"/>
</dbReference>
<dbReference type="RefSeq" id="NP_048175.1">
    <property type="nucleotide sequence ID" value="NC_001993.1"/>
</dbReference>
<proteinExistence type="predicted"/>
<dbReference type="PIR" id="T28265">
    <property type="entry name" value="T28265"/>
</dbReference>
<sequence>MDNLLLCIIILFNLFENINDVCGIIASDSKCIKFCGNITLYKFGILNIFKYFKLDSDFNFFKSISHLSLNILEMVNSSTVFGIINLFNTLLDIFFICNFLIPCIL</sequence>
<gene>
    <name evidence="1" type="primary">MSV104</name>
</gene>
<name>Q9YVY8_MSEPV</name>
<evidence type="ECO:0000313" key="1">
    <source>
        <dbReference type="EMBL" id="AAC97805.1"/>
    </source>
</evidence>